<dbReference type="AlphaFoldDB" id="A0A1G9QAK3"/>
<keyword evidence="1" id="KW-0812">Transmembrane</keyword>
<evidence type="ECO:0000313" key="3">
    <source>
        <dbReference type="Proteomes" id="UP000199350"/>
    </source>
</evidence>
<dbReference type="EMBL" id="LT629700">
    <property type="protein sequence ID" value="SDM08098.1"/>
    <property type="molecule type" value="Genomic_DNA"/>
</dbReference>
<keyword evidence="1" id="KW-1133">Transmembrane helix</keyword>
<accession>A0A1G9QAK3</accession>
<organism evidence="2 3">
    <name type="scientific">Corynebacterium mycetoides</name>
    <dbReference type="NCBI Taxonomy" id="38302"/>
    <lineage>
        <taxon>Bacteria</taxon>
        <taxon>Bacillati</taxon>
        <taxon>Actinomycetota</taxon>
        <taxon>Actinomycetes</taxon>
        <taxon>Mycobacteriales</taxon>
        <taxon>Corynebacteriaceae</taxon>
        <taxon>Corynebacterium</taxon>
    </lineage>
</organism>
<dbReference type="OrthoDB" id="4427569at2"/>
<reference evidence="3" key="1">
    <citation type="submission" date="2016-10" db="EMBL/GenBank/DDBJ databases">
        <authorList>
            <person name="Varghese N."/>
            <person name="Submissions S."/>
        </authorList>
    </citation>
    <scope>NUCLEOTIDE SEQUENCE [LARGE SCALE GENOMIC DNA]</scope>
    <source>
        <strain evidence="3">DSM 20632</strain>
    </source>
</reference>
<proteinExistence type="predicted"/>
<feature type="transmembrane region" description="Helical" evidence="1">
    <location>
        <begin position="12"/>
        <end position="34"/>
    </location>
</feature>
<dbReference type="STRING" id="38302.SAMN04488535_1834"/>
<feature type="transmembrane region" description="Helical" evidence="1">
    <location>
        <begin position="67"/>
        <end position="89"/>
    </location>
</feature>
<gene>
    <name evidence="2" type="ORF">SAMN04488535_1834</name>
</gene>
<feature type="transmembrane region" description="Helical" evidence="1">
    <location>
        <begin position="101"/>
        <end position="123"/>
    </location>
</feature>
<keyword evidence="3" id="KW-1185">Reference proteome</keyword>
<evidence type="ECO:0000256" key="1">
    <source>
        <dbReference type="SAM" id="Phobius"/>
    </source>
</evidence>
<name>A0A1G9QAK3_9CORY</name>
<sequence>MKLSSTTRYLVGAWAVMVAGELVYQVLNAIGLVIEPAALKQAAREAAKARGEDVSEALITVSTYTSIVMMSLFQLLIIVLLAFALHAVAHRQKWADTARRLLSVFAIYFAIRAVLVVLAPAAVAGANQLPVAFAAVTGAMQIIVGVAGVCGLVYATRSTKDR</sequence>
<evidence type="ECO:0008006" key="4">
    <source>
        <dbReference type="Google" id="ProtNLM"/>
    </source>
</evidence>
<feature type="transmembrane region" description="Helical" evidence="1">
    <location>
        <begin position="129"/>
        <end position="155"/>
    </location>
</feature>
<dbReference type="Proteomes" id="UP000199350">
    <property type="component" value="Chromosome I"/>
</dbReference>
<keyword evidence="1" id="KW-0472">Membrane</keyword>
<evidence type="ECO:0000313" key="2">
    <source>
        <dbReference type="EMBL" id="SDM08098.1"/>
    </source>
</evidence>
<protein>
    <recommendedName>
        <fullName evidence="4">DUF2127 domain-containing protein</fullName>
    </recommendedName>
</protein>
<dbReference type="RefSeq" id="WP_092151442.1">
    <property type="nucleotide sequence ID" value="NZ_LT629700.1"/>
</dbReference>